<comment type="cofactor">
    <cofactor evidence="2">
        <name>Fe(2+)</name>
        <dbReference type="ChEBI" id="CHEBI:29033"/>
    </cofactor>
    <text evidence="2">Binds 1 Fe(2+) ion.</text>
</comment>
<accession>A0A7C6AG40</accession>
<organism evidence="3">
    <name type="scientific">candidate division WOR-3 bacterium</name>
    <dbReference type="NCBI Taxonomy" id="2052148"/>
    <lineage>
        <taxon>Bacteria</taxon>
        <taxon>Bacteria division WOR-3</taxon>
    </lineage>
</organism>
<dbReference type="PIRSF" id="PIRSF004749">
    <property type="entry name" value="Pep_def"/>
    <property type="match status" value="1"/>
</dbReference>
<dbReference type="NCBIfam" id="TIGR00079">
    <property type="entry name" value="pept_deformyl"/>
    <property type="match status" value="1"/>
</dbReference>
<dbReference type="PANTHER" id="PTHR10458:SF22">
    <property type="entry name" value="PEPTIDE DEFORMYLASE"/>
    <property type="match status" value="1"/>
</dbReference>
<feature type="active site" evidence="2">
    <location>
        <position position="133"/>
    </location>
</feature>
<comment type="caution">
    <text evidence="3">The sequence shown here is derived from an EMBL/GenBank/DDBJ whole genome shotgun (WGS) entry which is preliminary data.</text>
</comment>
<dbReference type="NCBIfam" id="NF001159">
    <property type="entry name" value="PRK00150.1-3"/>
    <property type="match status" value="1"/>
</dbReference>
<dbReference type="EC" id="3.5.1.88" evidence="2"/>
<dbReference type="SUPFAM" id="SSF56420">
    <property type="entry name" value="Peptide deformylase"/>
    <property type="match status" value="1"/>
</dbReference>
<evidence type="ECO:0000313" key="3">
    <source>
        <dbReference type="EMBL" id="HHS62779.1"/>
    </source>
</evidence>
<gene>
    <name evidence="2 3" type="primary">def</name>
    <name evidence="3" type="ORF">ENV70_04075</name>
</gene>
<dbReference type="GO" id="GO:0006412">
    <property type="term" value="P:translation"/>
    <property type="evidence" value="ECO:0007669"/>
    <property type="project" value="UniProtKB-UniRule"/>
</dbReference>
<reference evidence="3" key="1">
    <citation type="journal article" date="2020" name="mSystems">
        <title>Genome- and Community-Level Interaction Insights into Carbon Utilization and Element Cycling Functions of Hydrothermarchaeota in Hydrothermal Sediment.</title>
        <authorList>
            <person name="Zhou Z."/>
            <person name="Liu Y."/>
            <person name="Xu W."/>
            <person name="Pan J."/>
            <person name="Luo Z.H."/>
            <person name="Li M."/>
        </authorList>
    </citation>
    <scope>NUCLEOTIDE SEQUENCE [LARGE SCALE GENOMIC DNA]</scope>
    <source>
        <strain evidence="3">SpSt-783</strain>
    </source>
</reference>
<dbReference type="InterPro" id="IPR036821">
    <property type="entry name" value="Peptide_deformylase_sf"/>
</dbReference>
<dbReference type="GO" id="GO:0046872">
    <property type="term" value="F:metal ion binding"/>
    <property type="evidence" value="ECO:0007669"/>
    <property type="project" value="UniProtKB-KW"/>
</dbReference>
<dbReference type="PRINTS" id="PR01576">
    <property type="entry name" value="PDEFORMYLASE"/>
</dbReference>
<dbReference type="PANTHER" id="PTHR10458">
    <property type="entry name" value="PEPTIDE DEFORMYLASE"/>
    <property type="match status" value="1"/>
</dbReference>
<dbReference type="HAMAP" id="MF_00163">
    <property type="entry name" value="Pep_deformylase"/>
    <property type="match status" value="1"/>
</dbReference>
<dbReference type="GO" id="GO:0042586">
    <property type="term" value="F:peptide deformylase activity"/>
    <property type="evidence" value="ECO:0007669"/>
    <property type="project" value="UniProtKB-UniRule"/>
</dbReference>
<sequence length="164" mass="18966">MVIVRYPDKVLRQKAKPVEKITKEIFDLAESMVKTMFDNDGIGLAANQVGVLWNLFIVNLKPLDDQPEPVVVINPKIIKQEETIEDEEGCLSFPGLFLHIPRYKRLLLHYQNLYNEKIVIEADGLVARAIQHEYDHLNGTLFIDYVNEKEKDKVKEYLSNLKSV</sequence>
<evidence type="ECO:0000256" key="2">
    <source>
        <dbReference type="HAMAP-Rule" id="MF_00163"/>
    </source>
</evidence>
<feature type="binding site" evidence="2">
    <location>
        <position position="90"/>
    </location>
    <ligand>
        <name>Fe cation</name>
        <dbReference type="ChEBI" id="CHEBI:24875"/>
    </ligand>
</feature>
<dbReference type="InterPro" id="IPR023635">
    <property type="entry name" value="Peptide_deformylase"/>
</dbReference>
<feature type="binding site" evidence="2">
    <location>
        <position position="132"/>
    </location>
    <ligand>
        <name>Fe cation</name>
        <dbReference type="ChEBI" id="CHEBI:24875"/>
    </ligand>
</feature>
<comment type="function">
    <text evidence="2">Removes the formyl group from the N-terminal Met of newly synthesized proteins. Requires at least a dipeptide for an efficient rate of reaction. N-terminal L-methionine is a prerequisite for activity but the enzyme has broad specificity at other positions.</text>
</comment>
<protein>
    <recommendedName>
        <fullName evidence="2">Peptide deformylase</fullName>
        <shortName evidence="2">PDF</shortName>
        <ecNumber evidence="2">3.5.1.88</ecNumber>
    </recommendedName>
    <alternativeName>
        <fullName evidence="2">Polypeptide deformylase</fullName>
    </alternativeName>
</protein>
<proteinExistence type="inferred from homology"/>
<dbReference type="CDD" id="cd00487">
    <property type="entry name" value="Pep_deformylase"/>
    <property type="match status" value="1"/>
</dbReference>
<keyword evidence="2 3" id="KW-0378">Hydrolase</keyword>
<keyword evidence="2" id="KW-0408">Iron</keyword>
<keyword evidence="2" id="KW-0479">Metal-binding</keyword>
<feature type="binding site" evidence="2">
    <location>
        <position position="136"/>
    </location>
    <ligand>
        <name>Fe cation</name>
        <dbReference type="ChEBI" id="CHEBI:24875"/>
    </ligand>
</feature>
<evidence type="ECO:0000256" key="1">
    <source>
        <dbReference type="ARBA" id="ARBA00010759"/>
    </source>
</evidence>
<comment type="catalytic activity">
    <reaction evidence="2">
        <text>N-terminal N-formyl-L-methionyl-[peptide] + H2O = N-terminal L-methionyl-[peptide] + formate</text>
        <dbReference type="Rhea" id="RHEA:24420"/>
        <dbReference type="Rhea" id="RHEA-COMP:10639"/>
        <dbReference type="Rhea" id="RHEA-COMP:10640"/>
        <dbReference type="ChEBI" id="CHEBI:15377"/>
        <dbReference type="ChEBI" id="CHEBI:15740"/>
        <dbReference type="ChEBI" id="CHEBI:49298"/>
        <dbReference type="ChEBI" id="CHEBI:64731"/>
        <dbReference type="EC" id="3.5.1.88"/>
    </reaction>
</comment>
<dbReference type="Gene3D" id="3.90.45.10">
    <property type="entry name" value="Peptide deformylase"/>
    <property type="match status" value="1"/>
</dbReference>
<comment type="similarity">
    <text evidence="1 2">Belongs to the polypeptide deformylase family.</text>
</comment>
<dbReference type="AlphaFoldDB" id="A0A7C6AG40"/>
<dbReference type="EMBL" id="DTHJ01000085">
    <property type="protein sequence ID" value="HHS62779.1"/>
    <property type="molecule type" value="Genomic_DNA"/>
</dbReference>
<dbReference type="Pfam" id="PF01327">
    <property type="entry name" value="Pep_deformylase"/>
    <property type="match status" value="1"/>
</dbReference>
<keyword evidence="2" id="KW-0648">Protein biosynthesis</keyword>
<name>A0A7C6AG40_UNCW3</name>